<keyword evidence="2" id="KW-1185">Reference proteome</keyword>
<accession>A0A4V2PVM8</accession>
<comment type="caution">
    <text evidence="1">The sequence shown here is derived from an EMBL/GenBank/DDBJ whole genome shotgun (WGS) entry which is preliminary data.</text>
</comment>
<dbReference type="EMBL" id="SMGK01000001">
    <property type="protein sequence ID" value="TCK75051.1"/>
    <property type="molecule type" value="Genomic_DNA"/>
</dbReference>
<dbReference type="RefSeq" id="WP_131990527.1">
    <property type="nucleotide sequence ID" value="NZ_SMGK01000001.1"/>
</dbReference>
<reference evidence="1 2" key="1">
    <citation type="submission" date="2019-03" db="EMBL/GenBank/DDBJ databases">
        <title>Genomic Encyclopedia of Type Strains, Phase IV (KMG-IV): sequencing the most valuable type-strain genomes for metagenomic binning, comparative biology and taxonomic classification.</title>
        <authorList>
            <person name="Goeker M."/>
        </authorList>
    </citation>
    <scope>NUCLEOTIDE SEQUENCE [LARGE SCALE GENOMIC DNA]</scope>
    <source>
        <strain evidence="1 2">DSM 103428</strain>
    </source>
</reference>
<sequence>MWIVVYNCKTGVHITNATFTVAAYNNGNGYYYMYIGAGYNFCVGAPGYTTVCGNTDSYGSMYASLCPAPPQPPPNCSCWS</sequence>
<dbReference type="Proteomes" id="UP000295210">
    <property type="component" value="Unassembled WGS sequence"/>
</dbReference>
<evidence type="ECO:0000313" key="1">
    <source>
        <dbReference type="EMBL" id="TCK75051.1"/>
    </source>
</evidence>
<dbReference type="AlphaFoldDB" id="A0A4V2PVM8"/>
<proteinExistence type="predicted"/>
<evidence type="ECO:0000313" key="2">
    <source>
        <dbReference type="Proteomes" id="UP000295210"/>
    </source>
</evidence>
<protein>
    <submittedName>
        <fullName evidence="1">Uncharacterized protein</fullName>
    </submittedName>
</protein>
<organism evidence="1 2">
    <name type="scientific">Acidipila rosea</name>
    <dbReference type="NCBI Taxonomy" id="768535"/>
    <lineage>
        <taxon>Bacteria</taxon>
        <taxon>Pseudomonadati</taxon>
        <taxon>Acidobacteriota</taxon>
        <taxon>Terriglobia</taxon>
        <taxon>Terriglobales</taxon>
        <taxon>Acidobacteriaceae</taxon>
        <taxon>Acidipila</taxon>
    </lineage>
</organism>
<name>A0A4V2PVM8_9BACT</name>
<gene>
    <name evidence="1" type="ORF">C7378_0030</name>
</gene>